<dbReference type="EMBL" id="BSYI01000068">
    <property type="protein sequence ID" value="GMG85479.1"/>
    <property type="molecule type" value="Genomic_DNA"/>
</dbReference>
<reference evidence="3 4" key="1">
    <citation type="submission" date="2023-04" db="EMBL/GenBank/DDBJ databases">
        <title>Marinoamorphus aggregata gen. nov., sp. Nov., isolate from tissue of brittle star Ophioplocus japonicus.</title>
        <authorList>
            <person name="Kawano K."/>
            <person name="Sawayama S."/>
            <person name="Nakagawa S."/>
        </authorList>
    </citation>
    <scope>NUCLEOTIDE SEQUENCE [LARGE SCALE GENOMIC DNA]</scope>
    <source>
        <strain evidence="3 4">NKW23</strain>
    </source>
</reference>
<name>A0ABQ6LTR6_9RHOB</name>
<dbReference type="InterPro" id="IPR020936">
    <property type="entry name" value="TrhO"/>
</dbReference>
<protein>
    <recommendedName>
        <fullName evidence="1">tRNA uridine(34) hydroxylase</fullName>
        <ecNumber evidence="1">1.14.-.-</ecNumber>
    </recommendedName>
    <alternativeName>
        <fullName evidence="1">tRNA hydroxylation protein O</fullName>
    </alternativeName>
</protein>
<comment type="similarity">
    <text evidence="1">Belongs to the TrhO family.</text>
</comment>
<dbReference type="Gene3D" id="3.30.70.100">
    <property type="match status" value="1"/>
</dbReference>
<accession>A0ABQ6LTR6</accession>
<dbReference type="Gene3D" id="3.40.250.10">
    <property type="entry name" value="Rhodanese-like domain"/>
    <property type="match status" value="1"/>
</dbReference>
<dbReference type="SMART" id="SM00450">
    <property type="entry name" value="RHOD"/>
    <property type="match status" value="1"/>
</dbReference>
<gene>
    <name evidence="1" type="primary">trhO</name>
    <name evidence="3" type="ORF">LNKW23_47000</name>
</gene>
<comment type="caution">
    <text evidence="3">The sequence shown here is derived from an EMBL/GenBank/DDBJ whole genome shotgun (WGS) entry which is preliminary data.</text>
</comment>
<keyword evidence="4" id="KW-1185">Reference proteome</keyword>
<organism evidence="3 4">
    <name type="scientific">Paralimibaculum aggregatum</name>
    <dbReference type="NCBI Taxonomy" id="3036245"/>
    <lineage>
        <taxon>Bacteria</taxon>
        <taxon>Pseudomonadati</taxon>
        <taxon>Pseudomonadota</taxon>
        <taxon>Alphaproteobacteria</taxon>
        <taxon>Rhodobacterales</taxon>
        <taxon>Paracoccaceae</taxon>
        <taxon>Paralimibaculum</taxon>
    </lineage>
</organism>
<dbReference type="SUPFAM" id="SSF52821">
    <property type="entry name" value="Rhodanese/Cell cycle control phosphatase"/>
    <property type="match status" value="1"/>
</dbReference>
<keyword evidence="1" id="KW-0560">Oxidoreductase</keyword>
<comment type="function">
    <text evidence="1">Catalyzes oxygen-dependent 5-hydroxyuridine (ho5U) modification at position 34 in tRNAs.</text>
</comment>
<dbReference type="PROSITE" id="PS50206">
    <property type="entry name" value="RHODANESE_3"/>
    <property type="match status" value="1"/>
</dbReference>
<dbReference type="Proteomes" id="UP001239909">
    <property type="component" value="Unassembled WGS sequence"/>
</dbReference>
<evidence type="ECO:0000313" key="4">
    <source>
        <dbReference type="Proteomes" id="UP001239909"/>
    </source>
</evidence>
<dbReference type="InterPro" id="IPR040503">
    <property type="entry name" value="TRHO_N"/>
</dbReference>
<sequence>MTGPVEIAAFYRFAPLPEPAAHRAALARIACAGGLRGTVLLAPEGVNGTVAGPAGAVAALLAALRALPGFAGMPARRSQAAEMPFRRMKVRLKREIVTLGQPGLAPAARTGTRVPPADWDALLDAPDVAVIDTRNAYEVAIGRFDGAIDPGTGSFRDFPAWWAANRARLAGRRIAMYCTGGIRCEKASAYLLGQGVAEVLQLDGGILGYLETVPAARSRWQGECFVFDGRVAVGHGLAEGSHGLCHACGRAVSPAGRAHEAFREGVSCPACIGEYTDADRARFAERERQARLAAARGGAHLAED</sequence>
<dbReference type="InterPro" id="IPR036873">
    <property type="entry name" value="Rhodanese-like_dom_sf"/>
</dbReference>
<evidence type="ECO:0000313" key="3">
    <source>
        <dbReference type="EMBL" id="GMG85479.1"/>
    </source>
</evidence>
<dbReference type="EC" id="1.14.-.-" evidence="1"/>
<dbReference type="NCBIfam" id="NF001136">
    <property type="entry name" value="PRK00142.1-4"/>
    <property type="match status" value="1"/>
</dbReference>
<dbReference type="CDD" id="cd01518">
    <property type="entry name" value="RHOD_YceA"/>
    <property type="match status" value="1"/>
</dbReference>
<evidence type="ECO:0000256" key="1">
    <source>
        <dbReference type="HAMAP-Rule" id="MF_00469"/>
    </source>
</evidence>
<evidence type="ECO:0000259" key="2">
    <source>
        <dbReference type="PROSITE" id="PS50206"/>
    </source>
</evidence>
<dbReference type="HAMAP" id="MF_00469">
    <property type="entry name" value="TrhO"/>
    <property type="match status" value="1"/>
</dbReference>
<dbReference type="PANTHER" id="PTHR43268">
    <property type="entry name" value="THIOSULFATE SULFURTRANSFERASE/RHODANESE-LIKE DOMAIN-CONTAINING PROTEIN 2"/>
    <property type="match status" value="1"/>
</dbReference>
<dbReference type="Pfam" id="PF17773">
    <property type="entry name" value="UPF0176_N"/>
    <property type="match status" value="1"/>
</dbReference>
<dbReference type="PANTHER" id="PTHR43268:SF3">
    <property type="entry name" value="RHODANESE-LIKE DOMAIN-CONTAINING PROTEIN 7-RELATED"/>
    <property type="match status" value="1"/>
</dbReference>
<comment type="catalytic activity">
    <reaction evidence="1">
        <text>uridine(34) in tRNA + AH2 + O2 = 5-hydroxyuridine(34) in tRNA + A + H2O</text>
        <dbReference type="Rhea" id="RHEA:64224"/>
        <dbReference type="Rhea" id="RHEA-COMP:11727"/>
        <dbReference type="Rhea" id="RHEA-COMP:13381"/>
        <dbReference type="ChEBI" id="CHEBI:13193"/>
        <dbReference type="ChEBI" id="CHEBI:15377"/>
        <dbReference type="ChEBI" id="CHEBI:15379"/>
        <dbReference type="ChEBI" id="CHEBI:17499"/>
        <dbReference type="ChEBI" id="CHEBI:65315"/>
        <dbReference type="ChEBI" id="CHEBI:136877"/>
    </reaction>
</comment>
<feature type="domain" description="Rhodanese" evidence="2">
    <location>
        <begin position="124"/>
        <end position="218"/>
    </location>
</feature>
<proteinExistence type="inferred from homology"/>
<keyword evidence="1" id="KW-0819">tRNA processing</keyword>
<dbReference type="RefSeq" id="WP_285674847.1">
    <property type="nucleotide sequence ID" value="NZ_BSYI01000068.1"/>
</dbReference>
<dbReference type="InterPro" id="IPR001763">
    <property type="entry name" value="Rhodanese-like_dom"/>
</dbReference>
<dbReference type="Pfam" id="PF00581">
    <property type="entry name" value="Rhodanese"/>
    <property type="match status" value="1"/>
</dbReference>